<name>A0AA37BKG5_9ACTN</name>
<comment type="caution">
    <text evidence="2">The sequence shown here is derived from an EMBL/GenBank/DDBJ whole genome shotgun (WGS) entry which is preliminary data.</text>
</comment>
<evidence type="ECO:0000256" key="1">
    <source>
        <dbReference type="SAM" id="MobiDB-lite"/>
    </source>
</evidence>
<protein>
    <submittedName>
        <fullName evidence="2">Uncharacterized protein</fullName>
    </submittedName>
</protein>
<dbReference type="Proteomes" id="UP000627984">
    <property type="component" value="Unassembled WGS sequence"/>
</dbReference>
<accession>A0AA37BKG5</accession>
<organism evidence="2 3">
    <name type="scientific">Planomonospora parontospora</name>
    <dbReference type="NCBI Taxonomy" id="58119"/>
    <lineage>
        <taxon>Bacteria</taxon>
        <taxon>Bacillati</taxon>
        <taxon>Actinomycetota</taxon>
        <taxon>Actinomycetes</taxon>
        <taxon>Streptosporangiales</taxon>
        <taxon>Streptosporangiaceae</taxon>
        <taxon>Planomonospora</taxon>
    </lineage>
</organism>
<proteinExistence type="predicted"/>
<gene>
    <name evidence="2" type="ORF">GCM10010126_49210</name>
</gene>
<feature type="region of interest" description="Disordered" evidence="1">
    <location>
        <begin position="63"/>
        <end position="82"/>
    </location>
</feature>
<evidence type="ECO:0000313" key="2">
    <source>
        <dbReference type="EMBL" id="GGK84107.1"/>
    </source>
</evidence>
<dbReference type="AlphaFoldDB" id="A0AA37BKG5"/>
<dbReference type="EMBL" id="BMQD01000016">
    <property type="protein sequence ID" value="GGK84107.1"/>
    <property type="molecule type" value="Genomic_DNA"/>
</dbReference>
<reference evidence="2" key="1">
    <citation type="journal article" date="2014" name="Int. J. Syst. Evol. Microbiol.">
        <title>Complete genome sequence of Corynebacterium casei LMG S-19264T (=DSM 44701T), isolated from a smear-ripened cheese.</title>
        <authorList>
            <consortium name="US DOE Joint Genome Institute (JGI-PGF)"/>
            <person name="Walter F."/>
            <person name="Albersmeier A."/>
            <person name="Kalinowski J."/>
            <person name="Ruckert C."/>
        </authorList>
    </citation>
    <scope>NUCLEOTIDE SEQUENCE</scope>
    <source>
        <strain evidence="2">JCM 3093</strain>
    </source>
</reference>
<sequence>MLAEARSLNRALCQAPTPTRTRAVVSTPPIPRIINRCPSRREKRMDFRMNVLSAEKWPELRDIPWNSAPHPVRPAAPPRFGH</sequence>
<evidence type="ECO:0000313" key="3">
    <source>
        <dbReference type="Proteomes" id="UP000627984"/>
    </source>
</evidence>
<reference evidence="2" key="2">
    <citation type="submission" date="2022-09" db="EMBL/GenBank/DDBJ databases">
        <authorList>
            <person name="Sun Q."/>
            <person name="Ohkuma M."/>
        </authorList>
    </citation>
    <scope>NUCLEOTIDE SEQUENCE</scope>
    <source>
        <strain evidence="2">JCM 3093</strain>
    </source>
</reference>
<feature type="compositionally biased region" description="Pro residues" evidence="1">
    <location>
        <begin position="71"/>
        <end position="82"/>
    </location>
</feature>